<dbReference type="Proteomes" id="UP000799755">
    <property type="component" value="Unassembled WGS sequence"/>
</dbReference>
<sequence length="425" mass="50171">MPSRPALTKPKPKLQSQTLPTISHLPRELVDTIITTLIQSYAHDPAHQWTHLRHITRFHKTQLEKHFLNFWLPKLIITVYSSESTSVDYRAWSVSKPASTDSTARFKGREGWKDLDDEERMYWADNVWNSTRMLPSVHVRLGVGELGEGYAGGYIISDVEIPGLRTSGEGSSVWFRWMELFDCLFREEMVMRNVQGKLVSMNLVFVNLHLFLTLEIISIDRSIARSRQLHGGEAKLQFQTQIHLLNRLNQVQSHITAVKSQKAWPNTKPAQRAALIDFLRTEVQLRRRDILRQWRKHNPPRLPALTEKYWDPKYKPYVQDNHLRENPPDILAVVAVEESMVFTMKGWRNWDVCEIARLRAREAKWECRDFDRGWREKRVVTWRERRKEVMQGGELELVKKLKVCKRWPEESWKEEEIWREWCAGG</sequence>
<accession>A0ACB6R6M7</accession>
<protein>
    <submittedName>
        <fullName evidence="1">Uncharacterized protein</fullName>
    </submittedName>
</protein>
<gene>
    <name evidence="1" type="ORF">BDR25DRAFT_112874</name>
</gene>
<proteinExistence type="predicted"/>
<comment type="caution">
    <text evidence="1">The sequence shown here is derived from an EMBL/GenBank/DDBJ whole genome shotgun (WGS) entry which is preliminary data.</text>
</comment>
<evidence type="ECO:0000313" key="2">
    <source>
        <dbReference type="Proteomes" id="UP000799755"/>
    </source>
</evidence>
<name>A0ACB6R6M7_9PLEO</name>
<reference evidence="1" key="1">
    <citation type="journal article" date="2020" name="Stud. Mycol.">
        <title>101 Dothideomycetes genomes: a test case for predicting lifestyles and emergence of pathogens.</title>
        <authorList>
            <person name="Haridas S."/>
            <person name="Albert R."/>
            <person name="Binder M."/>
            <person name="Bloem J."/>
            <person name="Labutti K."/>
            <person name="Salamov A."/>
            <person name="Andreopoulos B."/>
            <person name="Baker S."/>
            <person name="Barry K."/>
            <person name="Bills G."/>
            <person name="Bluhm B."/>
            <person name="Cannon C."/>
            <person name="Castanera R."/>
            <person name="Culley D."/>
            <person name="Daum C."/>
            <person name="Ezra D."/>
            <person name="Gonzalez J."/>
            <person name="Henrissat B."/>
            <person name="Kuo A."/>
            <person name="Liang C."/>
            <person name="Lipzen A."/>
            <person name="Lutzoni F."/>
            <person name="Magnuson J."/>
            <person name="Mondo S."/>
            <person name="Nolan M."/>
            <person name="Ohm R."/>
            <person name="Pangilinan J."/>
            <person name="Park H.-J."/>
            <person name="Ramirez L."/>
            <person name="Alfaro M."/>
            <person name="Sun H."/>
            <person name="Tritt A."/>
            <person name="Yoshinaga Y."/>
            <person name="Zwiers L.-H."/>
            <person name="Turgeon B."/>
            <person name="Goodwin S."/>
            <person name="Spatafora J."/>
            <person name="Crous P."/>
            <person name="Grigoriev I."/>
        </authorList>
    </citation>
    <scope>NUCLEOTIDE SEQUENCE</scope>
    <source>
        <strain evidence="1">ATCC 200398</strain>
    </source>
</reference>
<dbReference type="EMBL" id="MU003497">
    <property type="protein sequence ID" value="KAF2474894.1"/>
    <property type="molecule type" value="Genomic_DNA"/>
</dbReference>
<organism evidence="1 2">
    <name type="scientific">Lindgomyces ingoldianus</name>
    <dbReference type="NCBI Taxonomy" id="673940"/>
    <lineage>
        <taxon>Eukaryota</taxon>
        <taxon>Fungi</taxon>
        <taxon>Dikarya</taxon>
        <taxon>Ascomycota</taxon>
        <taxon>Pezizomycotina</taxon>
        <taxon>Dothideomycetes</taxon>
        <taxon>Pleosporomycetidae</taxon>
        <taxon>Pleosporales</taxon>
        <taxon>Lindgomycetaceae</taxon>
        <taxon>Lindgomyces</taxon>
    </lineage>
</organism>
<keyword evidence="2" id="KW-1185">Reference proteome</keyword>
<evidence type="ECO:0000313" key="1">
    <source>
        <dbReference type="EMBL" id="KAF2474894.1"/>
    </source>
</evidence>